<comment type="caution">
    <text evidence="2">The sequence shown here is derived from an EMBL/GenBank/DDBJ whole genome shotgun (WGS) entry which is preliminary data.</text>
</comment>
<accession>U3A0Q9</accession>
<proteinExistence type="predicted"/>
<evidence type="ECO:0000313" key="3">
    <source>
        <dbReference type="Proteomes" id="UP000016568"/>
    </source>
</evidence>
<dbReference type="InterPro" id="IPR036390">
    <property type="entry name" value="WH_DNA-bd_sf"/>
</dbReference>
<evidence type="ECO:0000256" key="1">
    <source>
        <dbReference type="SAM" id="MobiDB-lite"/>
    </source>
</evidence>
<dbReference type="Pfam" id="PF11994">
    <property type="entry name" value="DUF3489"/>
    <property type="match status" value="1"/>
</dbReference>
<evidence type="ECO:0000313" key="2">
    <source>
        <dbReference type="EMBL" id="GAD51234.1"/>
    </source>
</evidence>
<dbReference type="InterPro" id="IPR021880">
    <property type="entry name" value="DUF3489"/>
</dbReference>
<dbReference type="eggNOG" id="COG1595">
    <property type="taxonomic scope" value="Bacteria"/>
</dbReference>
<dbReference type="SUPFAM" id="SSF46785">
    <property type="entry name" value="Winged helix' DNA-binding domain"/>
    <property type="match status" value="1"/>
</dbReference>
<dbReference type="Proteomes" id="UP000016568">
    <property type="component" value="Unassembled WGS sequence"/>
</dbReference>
<keyword evidence="3" id="KW-1185">Reference proteome</keyword>
<protein>
    <recommendedName>
        <fullName evidence="4">DUF3489 domain-containing protein</fullName>
    </recommendedName>
</protein>
<dbReference type="KEGG" id="ntd:EGO55_04085"/>
<feature type="region of interest" description="Disordered" evidence="1">
    <location>
        <begin position="1"/>
        <end position="79"/>
    </location>
</feature>
<dbReference type="AlphaFoldDB" id="U3A0Q9"/>
<organism evidence="2 3">
    <name type="scientific">Caenibius tardaugens NBRC 16725</name>
    <dbReference type="NCBI Taxonomy" id="1219035"/>
    <lineage>
        <taxon>Bacteria</taxon>
        <taxon>Pseudomonadati</taxon>
        <taxon>Pseudomonadota</taxon>
        <taxon>Alphaproteobacteria</taxon>
        <taxon>Sphingomonadales</taxon>
        <taxon>Erythrobacteraceae</taxon>
        <taxon>Caenibius</taxon>
    </lineage>
</organism>
<gene>
    <name evidence="2" type="ORF">NT2_48_00030</name>
</gene>
<dbReference type="OrthoDB" id="7206991at2"/>
<reference evidence="2 3" key="1">
    <citation type="submission" date="2013-09" db="EMBL/GenBank/DDBJ databases">
        <title>Whole genome shotgun sequence of Novosphingobium tardaugens NBRC 16725.</title>
        <authorList>
            <person name="Isaki S."/>
            <person name="Hosoyama A."/>
            <person name="Tsuchikane K."/>
            <person name="Katsumata H."/>
            <person name="Ando Y."/>
            <person name="Yamazaki S."/>
            <person name="Fujita N."/>
        </authorList>
    </citation>
    <scope>NUCLEOTIDE SEQUENCE [LARGE SCALE GENOMIC DNA]</scope>
    <source>
        <strain evidence="2 3">NBRC 16725</strain>
    </source>
</reference>
<evidence type="ECO:0008006" key="4">
    <source>
        <dbReference type="Google" id="ProtNLM"/>
    </source>
</evidence>
<dbReference type="RefSeq" id="WP_021692051.1">
    <property type="nucleotide sequence ID" value="NZ_BASZ01000048.1"/>
</dbReference>
<dbReference type="EMBL" id="BASZ01000048">
    <property type="protein sequence ID" value="GAD51234.1"/>
    <property type="molecule type" value="Genomic_DNA"/>
</dbReference>
<name>U3A0Q9_9SPHN</name>
<feature type="compositionally biased region" description="Basic and acidic residues" evidence="1">
    <location>
        <begin position="1"/>
        <end position="16"/>
    </location>
</feature>
<sequence>MTRLQKDKNPTVRDQAEPASGQKRRVRRMARTPADMKEVATPSARRQGDKAHQTVPSVLPKVSASPPDAGMPAPSTPKPATKLTLILTLLESEQGATSAQLMTATGWQPHTIRAALTGLRKRGHVIVRGKTGPDTCYRLEKSA</sequence>